<comment type="caution">
    <text evidence="4">The sequence shown here is derived from an EMBL/GenBank/DDBJ whole genome shotgun (WGS) entry which is preliminary data.</text>
</comment>
<evidence type="ECO:0000313" key="5">
    <source>
        <dbReference type="Proteomes" id="UP000248014"/>
    </source>
</evidence>
<evidence type="ECO:0000313" key="4">
    <source>
        <dbReference type="EMBL" id="PXW75888.1"/>
    </source>
</evidence>
<dbReference type="SUPFAM" id="SSF53474">
    <property type="entry name" value="alpha/beta-Hydrolases"/>
    <property type="match status" value="1"/>
</dbReference>
<keyword evidence="5" id="KW-1185">Reference proteome</keyword>
<dbReference type="PANTHER" id="PTHR48081:SF33">
    <property type="entry name" value="KYNURENINE FORMAMIDASE"/>
    <property type="match status" value="1"/>
</dbReference>
<sequence>MLKKGLIILSAGLLIAPVLAQQAREGGRMLSRECRREVVQLCGVNRGEMRECLREKKDQLSQPCKGEMLKAMARRMQQSDTSEQTAARARTVTYGSNAAQKLDLYMPKAALPAKGYPLLVYVHGGGWSKGDKGMVQQKPDFFNAQGWAFASVGYRLLPEAPVEQQAADIAAAIARLKRDATVLGIDPERIVLMGHSAGAHLSALVGTDPQWLEPNLRSLAAIILLDGAAYDVAEQMKQGSFMTRRTYEPAFGTDPARQARLSPTVHAAAPNAPRWLILHVARRADAAAQSNALARALQNAGATVQIDPIEDESHMTINRELGEPGHPHTGVVERFLASL</sequence>
<protein>
    <submittedName>
        <fullName evidence="4">Acetyl esterase/lipase</fullName>
    </submittedName>
</protein>
<gene>
    <name evidence="4" type="ORF">C7451_10649</name>
</gene>
<dbReference type="RefSeq" id="WP_244181750.1">
    <property type="nucleotide sequence ID" value="NZ_QJJM01000006.1"/>
</dbReference>
<evidence type="ECO:0000259" key="3">
    <source>
        <dbReference type="Pfam" id="PF20434"/>
    </source>
</evidence>
<feature type="domain" description="BD-FAE-like" evidence="3">
    <location>
        <begin position="102"/>
        <end position="210"/>
    </location>
</feature>
<feature type="chain" id="PRO_5015908796" evidence="2">
    <location>
        <begin position="21"/>
        <end position="339"/>
    </location>
</feature>
<dbReference type="Proteomes" id="UP000248014">
    <property type="component" value="Unassembled WGS sequence"/>
</dbReference>
<dbReference type="InterPro" id="IPR029058">
    <property type="entry name" value="AB_hydrolase_fold"/>
</dbReference>
<reference evidence="4 5" key="1">
    <citation type="submission" date="2018-05" db="EMBL/GenBank/DDBJ databases">
        <title>Genomic Encyclopedia of Type Strains, Phase IV (KMG-IV): sequencing the most valuable type-strain genomes for metagenomic binning, comparative biology and taxonomic classification.</title>
        <authorList>
            <person name="Goeker M."/>
        </authorList>
    </citation>
    <scope>NUCLEOTIDE SEQUENCE [LARGE SCALE GENOMIC DNA]</scope>
    <source>
        <strain evidence="4 5">DSM 3183</strain>
    </source>
</reference>
<dbReference type="EMBL" id="QJJM01000006">
    <property type="protein sequence ID" value="PXW75888.1"/>
    <property type="molecule type" value="Genomic_DNA"/>
</dbReference>
<keyword evidence="1" id="KW-0378">Hydrolase</keyword>
<dbReference type="AlphaFoldDB" id="A0A2V3V520"/>
<keyword evidence="2" id="KW-0732">Signal</keyword>
<dbReference type="Gene3D" id="3.40.50.1820">
    <property type="entry name" value="alpha/beta hydrolase"/>
    <property type="match status" value="1"/>
</dbReference>
<evidence type="ECO:0000256" key="2">
    <source>
        <dbReference type="SAM" id="SignalP"/>
    </source>
</evidence>
<accession>A0A2V3V520</accession>
<feature type="signal peptide" evidence="2">
    <location>
        <begin position="1"/>
        <end position="20"/>
    </location>
</feature>
<dbReference type="Pfam" id="PF20434">
    <property type="entry name" value="BD-FAE"/>
    <property type="match status" value="1"/>
</dbReference>
<evidence type="ECO:0000256" key="1">
    <source>
        <dbReference type="ARBA" id="ARBA00022801"/>
    </source>
</evidence>
<dbReference type="InterPro" id="IPR050300">
    <property type="entry name" value="GDXG_lipolytic_enzyme"/>
</dbReference>
<dbReference type="GO" id="GO:0016787">
    <property type="term" value="F:hydrolase activity"/>
    <property type="evidence" value="ECO:0007669"/>
    <property type="project" value="UniProtKB-KW"/>
</dbReference>
<dbReference type="InterPro" id="IPR049492">
    <property type="entry name" value="BD-FAE-like_dom"/>
</dbReference>
<proteinExistence type="predicted"/>
<organism evidence="4 5">
    <name type="scientific">Blastomonas natatoria</name>
    <dbReference type="NCBI Taxonomy" id="34015"/>
    <lineage>
        <taxon>Bacteria</taxon>
        <taxon>Pseudomonadati</taxon>
        <taxon>Pseudomonadota</taxon>
        <taxon>Alphaproteobacteria</taxon>
        <taxon>Sphingomonadales</taxon>
        <taxon>Sphingomonadaceae</taxon>
        <taxon>Blastomonas</taxon>
    </lineage>
</organism>
<name>A0A2V3V520_9SPHN</name>
<dbReference type="PANTHER" id="PTHR48081">
    <property type="entry name" value="AB HYDROLASE SUPERFAMILY PROTEIN C4A8.06C"/>
    <property type="match status" value="1"/>
</dbReference>